<evidence type="ECO:0000256" key="2">
    <source>
        <dbReference type="ARBA" id="ARBA00022448"/>
    </source>
</evidence>
<dbReference type="InterPro" id="IPR027417">
    <property type="entry name" value="P-loop_NTPase"/>
</dbReference>
<dbReference type="EMBL" id="BMJD01000031">
    <property type="protein sequence ID" value="GGB52309.1"/>
    <property type="molecule type" value="Genomic_DNA"/>
</dbReference>
<dbReference type="SUPFAM" id="SSF52540">
    <property type="entry name" value="P-loop containing nucleoside triphosphate hydrolases"/>
    <property type="match status" value="1"/>
</dbReference>
<reference evidence="4" key="2">
    <citation type="submission" date="2020-09" db="EMBL/GenBank/DDBJ databases">
        <authorList>
            <person name="Sun Q."/>
            <person name="Zhou Y."/>
        </authorList>
    </citation>
    <scope>NUCLEOTIDE SEQUENCE</scope>
    <source>
        <strain evidence="4">CGMCC 1.15454</strain>
    </source>
</reference>
<dbReference type="Gene3D" id="3.40.50.300">
    <property type="entry name" value="P-loop containing nucleotide triphosphate hydrolases"/>
    <property type="match status" value="1"/>
</dbReference>
<accession>A0A9W5TZD3</accession>
<evidence type="ECO:0000259" key="3">
    <source>
        <dbReference type="Pfam" id="PF00005"/>
    </source>
</evidence>
<evidence type="ECO:0000313" key="5">
    <source>
        <dbReference type="Proteomes" id="UP000621492"/>
    </source>
</evidence>
<keyword evidence="2" id="KW-0813">Transport</keyword>
<dbReference type="AlphaFoldDB" id="A0A9W5TZD3"/>
<reference evidence="4" key="1">
    <citation type="journal article" date="2014" name="Int. J. Syst. Evol. Microbiol.">
        <title>Complete genome sequence of Corynebacterium casei LMG S-19264T (=DSM 44701T), isolated from a smear-ripened cheese.</title>
        <authorList>
            <consortium name="US DOE Joint Genome Institute (JGI-PGF)"/>
            <person name="Walter F."/>
            <person name="Albersmeier A."/>
            <person name="Kalinowski J."/>
            <person name="Ruckert C."/>
        </authorList>
    </citation>
    <scope>NUCLEOTIDE SEQUENCE</scope>
    <source>
        <strain evidence="4">CGMCC 1.15454</strain>
    </source>
</reference>
<dbReference type="Proteomes" id="UP000621492">
    <property type="component" value="Unassembled WGS sequence"/>
</dbReference>
<evidence type="ECO:0000256" key="1">
    <source>
        <dbReference type="ARBA" id="ARBA00005417"/>
    </source>
</evidence>
<feature type="domain" description="ABC transporter" evidence="3">
    <location>
        <begin position="28"/>
        <end position="77"/>
    </location>
</feature>
<dbReference type="PANTHER" id="PTHR42734">
    <property type="entry name" value="METAL TRANSPORT SYSTEM ATP-BINDING PROTEIN TM_0124-RELATED"/>
    <property type="match status" value="1"/>
</dbReference>
<keyword evidence="5" id="KW-1185">Reference proteome</keyword>
<protein>
    <recommendedName>
        <fullName evidence="3">ABC transporter domain-containing protein</fullName>
    </recommendedName>
</protein>
<dbReference type="Pfam" id="PF00005">
    <property type="entry name" value="ABC_tran"/>
    <property type="match status" value="1"/>
</dbReference>
<dbReference type="GO" id="GO:0016887">
    <property type="term" value="F:ATP hydrolysis activity"/>
    <property type="evidence" value="ECO:0007669"/>
    <property type="project" value="InterPro"/>
</dbReference>
<gene>
    <name evidence="4" type="ORF">GCM10011409_32330</name>
</gene>
<proteinExistence type="inferred from homology"/>
<sequence>MRDSEEPNVNMLELTNIHYSVHKKCIFKGATTSLKNGECVAITGDNGSGKSTLLKIIAGLMVPNKGNVKIDSRKILAMSRNRRLSHCVLHQ</sequence>
<dbReference type="PANTHER" id="PTHR42734:SF6">
    <property type="entry name" value="MOLYBDATE IMPORT ATP-BINDING PROTEIN MOLC"/>
    <property type="match status" value="1"/>
</dbReference>
<comment type="caution">
    <text evidence="4">The sequence shown here is derived from an EMBL/GenBank/DDBJ whole genome shotgun (WGS) entry which is preliminary data.</text>
</comment>
<comment type="similarity">
    <text evidence="1">Belongs to the ABC transporter superfamily.</text>
</comment>
<dbReference type="InterPro" id="IPR050153">
    <property type="entry name" value="Metal_Ion_Import_ABC"/>
</dbReference>
<dbReference type="InterPro" id="IPR003439">
    <property type="entry name" value="ABC_transporter-like_ATP-bd"/>
</dbReference>
<dbReference type="GO" id="GO:0005524">
    <property type="term" value="F:ATP binding"/>
    <property type="evidence" value="ECO:0007669"/>
    <property type="project" value="InterPro"/>
</dbReference>
<evidence type="ECO:0000313" key="4">
    <source>
        <dbReference type="EMBL" id="GGB52309.1"/>
    </source>
</evidence>
<organism evidence="4 5">
    <name type="scientific">Lentibacillus populi</name>
    <dbReference type="NCBI Taxonomy" id="1827502"/>
    <lineage>
        <taxon>Bacteria</taxon>
        <taxon>Bacillati</taxon>
        <taxon>Bacillota</taxon>
        <taxon>Bacilli</taxon>
        <taxon>Bacillales</taxon>
        <taxon>Bacillaceae</taxon>
        <taxon>Lentibacillus</taxon>
    </lineage>
</organism>
<name>A0A9W5TZD3_9BACI</name>